<dbReference type="InParanoid" id="G2YHG1"/>
<gene>
    <name evidence="1" type="ORF">BofuT4_uP085100.1</name>
</gene>
<dbReference type="HOGENOM" id="CLU_2704546_0_0_1"/>
<reference evidence="2" key="1">
    <citation type="journal article" date="2011" name="PLoS Genet.">
        <title>Genomic analysis of the necrotrophic fungal pathogens Sclerotinia sclerotiorum and Botrytis cinerea.</title>
        <authorList>
            <person name="Amselem J."/>
            <person name="Cuomo C.A."/>
            <person name="van Kan J.A."/>
            <person name="Viaud M."/>
            <person name="Benito E.P."/>
            <person name="Couloux A."/>
            <person name="Coutinho P.M."/>
            <person name="de Vries R.P."/>
            <person name="Dyer P.S."/>
            <person name="Fillinger S."/>
            <person name="Fournier E."/>
            <person name="Gout L."/>
            <person name="Hahn M."/>
            <person name="Kohn L."/>
            <person name="Lapalu N."/>
            <person name="Plummer K.M."/>
            <person name="Pradier J.M."/>
            <person name="Quevillon E."/>
            <person name="Sharon A."/>
            <person name="Simon A."/>
            <person name="ten Have A."/>
            <person name="Tudzynski B."/>
            <person name="Tudzynski P."/>
            <person name="Wincker P."/>
            <person name="Andrew M."/>
            <person name="Anthouard V."/>
            <person name="Beever R.E."/>
            <person name="Beffa R."/>
            <person name="Benoit I."/>
            <person name="Bouzid O."/>
            <person name="Brault B."/>
            <person name="Chen Z."/>
            <person name="Choquer M."/>
            <person name="Collemare J."/>
            <person name="Cotton P."/>
            <person name="Danchin E.G."/>
            <person name="Da Silva C."/>
            <person name="Gautier A."/>
            <person name="Giraud C."/>
            <person name="Giraud T."/>
            <person name="Gonzalez C."/>
            <person name="Grossetete S."/>
            <person name="Guldener U."/>
            <person name="Henrissat B."/>
            <person name="Howlett B.J."/>
            <person name="Kodira C."/>
            <person name="Kretschmer M."/>
            <person name="Lappartient A."/>
            <person name="Leroch M."/>
            <person name="Levis C."/>
            <person name="Mauceli E."/>
            <person name="Neuveglise C."/>
            <person name="Oeser B."/>
            <person name="Pearson M."/>
            <person name="Poulain J."/>
            <person name="Poussereau N."/>
            <person name="Quesneville H."/>
            <person name="Rascle C."/>
            <person name="Schumacher J."/>
            <person name="Segurens B."/>
            <person name="Sexton A."/>
            <person name="Silva E."/>
            <person name="Sirven C."/>
            <person name="Soanes D.M."/>
            <person name="Talbot N.J."/>
            <person name="Templeton M."/>
            <person name="Yandava C."/>
            <person name="Yarden O."/>
            <person name="Zeng Q."/>
            <person name="Rollins J.A."/>
            <person name="Lebrun M.H."/>
            <person name="Dickman M."/>
        </authorList>
    </citation>
    <scope>NUCLEOTIDE SEQUENCE [LARGE SCALE GENOMIC DNA]</scope>
    <source>
        <strain evidence="2">T4</strain>
    </source>
</reference>
<evidence type="ECO:0000313" key="1">
    <source>
        <dbReference type="EMBL" id="CCD51148.1"/>
    </source>
</evidence>
<organism evidence="1 2">
    <name type="scientific">Botryotinia fuckeliana (strain T4)</name>
    <name type="common">Noble rot fungus</name>
    <name type="synonym">Botrytis cinerea</name>
    <dbReference type="NCBI Taxonomy" id="999810"/>
    <lineage>
        <taxon>Eukaryota</taxon>
        <taxon>Fungi</taxon>
        <taxon>Dikarya</taxon>
        <taxon>Ascomycota</taxon>
        <taxon>Pezizomycotina</taxon>
        <taxon>Leotiomycetes</taxon>
        <taxon>Helotiales</taxon>
        <taxon>Sclerotiniaceae</taxon>
        <taxon>Botrytis</taxon>
    </lineage>
</organism>
<dbReference type="AlphaFoldDB" id="G2YHG1"/>
<dbReference type="EMBL" id="FQ790336">
    <property type="protein sequence ID" value="CCD51148.1"/>
    <property type="molecule type" value="Genomic_DNA"/>
</dbReference>
<accession>G2YHG1</accession>
<name>G2YHG1_BOTF4</name>
<proteinExistence type="predicted"/>
<protein>
    <submittedName>
        <fullName evidence="1">Uncharacterized protein</fullName>
    </submittedName>
</protein>
<sequence>MHEARLPGSLDRPPKKETQLSWMKDVFDCNRGYGGNLLLLYHGLYEGCEDSVDVTKSGQMPPGYEILEHIVYD</sequence>
<evidence type="ECO:0000313" key="2">
    <source>
        <dbReference type="Proteomes" id="UP000008177"/>
    </source>
</evidence>
<dbReference type="Proteomes" id="UP000008177">
    <property type="component" value="Unplaced contigs"/>
</dbReference>